<organism evidence="2 3">
    <name type="scientific">Crocosphaera chwakensis CCY0110</name>
    <dbReference type="NCBI Taxonomy" id="391612"/>
    <lineage>
        <taxon>Bacteria</taxon>
        <taxon>Bacillati</taxon>
        <taxon>Cyanobacteriota</taxon>
        <taxon>Cyanophyceae</taxon>
        <taxon>Oscillatoriophycideae</taxon>
        <taxon>Chroococcales</taxon>
        <taxon>Aphanothecaceae</taxon>
        <taxon>Crocosphaera</taxon>
        <taxon>Crocosphaera chwakensis</taxon>
    </lineage>
</organism>
<name>A3IQX2_9CHRO</name>
<accession>A3IQX2</accession>
<protein>
    <submittedName>
        <fullName evidence="2">Uncharacterized protein</fullName>
    </submittedName>
</protein>
<comment type="caution">
    <text evidence="2">The sequence shown here is derived from an EMBL/GenBank/DDBJ whole genome shotgun (WGS) entry which is preliminary data.</text>
</comment>
<feature type="region of interest" description="Disordered" evidence="1">
    <location>
        <begin position="33"/>
        <end position="55"/>
    </location>
</feature>
<evidence type="ECO:0000256" key="1">
    <source>
        <dbReference type="SAM" id="MobiDB-lite"/>
    </source>
</evidence>
<reference evidence="2 3" key="1">
    <citation type="submission" date="2007-03" db="EMBL/GenBank/DDBJ databases">
        <authorList>
            <person name="Stal L."/>
            <person name="Ferriera S."/>
            <person name="Johnson J."/>
            <person name="Kravitz S."/>
            <person name="Beeson K."/>
            <person name="Sutton G."/>
            <person name="Rogers Y.-H."/>
            <person name="Friedman R."/>
            <person name="Frazier M."/>
            <person name="Venter J.C."/>
        </authorList>
    </citation>
    <scope>NUCLEOTIDE SEQUENCE [LARGE SCALE GENOMIC DNA]</scope>
    <source>
        <strain evidence="2 3">CCY0110</strain>
    </source>
</reference>
<dbReference type="AlphaFoldDB" id="A3IQX2"/>
<evidence type="ECO:0000313" key="2">
    <source>
        <dbReference type="EMBL" id="EAZ91177.1"/>
    </source>
</evidence>
<proteinExistence type="predicted"/>
<dbReference type="EMBL" id="AAXW01000016">
    <property type="protein sequence ID" value="EAZ91177.1"/>
    <property type="molecule type" value="Genomic_DNA"/>
</dbReference>
<evidence type="ECO:0000313" key="3">
    <source>
        <dbReference type="Proteomes" id="UP000003781"/>
    </source>
</evidence>
<dbReference type="Proteomes" id="UP000003781">
    <property type="component" value="Unassembled WGS sequence"/>
</dbReference>
<dbReference type="RefSeq" id="WP_008275787.1">
    <property type="nucleotide sequence ID" value="NZ_AAXW01000016.1"/>
</dbReference>
<gene>
    <name evidence="2" type="ORF">CY0110_12957</name>
</gene>
<sequence length="55" mass="5930">MNNKLNLKRKLATIMAISLLVVFGVETMAVASSNPYSDSSMGYAKDCPGDDKDDC</sequence>
<keyword evidence="3" id="KW-1185">Reference proteome</keyword>